<keyword evidence="1" id="KW-0378">Hydrolase</keyword>
<dbReference type="PANTHER" id="PTHR10000">
    <property type="entry name" value="PHOSPHOSERINE PHOSPHATASE"/>
    <property type="match status" value="1"/>
</dbReference>
<dbReference type="Pfam" id="PF08282">
    <property type="entry name" value="Hydrolase_3"/>
    <property type="match status" value="2"/>
</dbReference>
<dbReference type="NCBIfam" id="TIGR01484">
    <property type="entry name" value="HAD-SF-IIB"/>
    <property type="match status" value="1"/>
</dbReference>
<dbReference type="Proteomes" id="UP001501094">
    <property type="component" value="Unassembled WGS sequence"/>
</dbReference>
<comment type="caution">
    <text evidence="1">The sequence shown here is derived from an EMBL/GenBank/DDBJ whole genome shotgun (WGS) entry which is preliminary data.</text>
</comment>
<gene>
    <name evidence="1" type="ORF">GCM10009751_37010</name>
</gene>
<evidence type="ECO:0000313" key="1">
    <source>
        <dbReference type="EMBL" id="GAA1874087.1"/>
    </source>
</evidence>
<reference evidence="2" key="1">
    <citation type="journal article" date="2019" name="Int. J. Syst. Evol. Microbiol.">
        <title>The Global Catalogue of Microorganisms (GCM) 10K type strain sequencing project: providing services to taxonomists for standard genome sequencing and annotation.</title>
        <authorList>
            <consortium name="The Broad Institute Genomics Platform"/>
            <consortium name="The Broad Institute Genome Sequencing Center for Infectious Disease"/>
            <person name="Wu L."/>
            <person name="Ma J."/>
        </authorList>
    </citation>
    <scope>NUCLEOTIDE SEQUENCE [LARGE SCALE GENOMIC DNA]</scope>
    <source>
        <strain evidence="2">JCM 14326</strain>
    </source>
</reference>
<dbReference type="Gene3D" id="3.30.1240.10">
    <property type="match status" value="1"/>
</dbReference>
<sequence>MVTFSQGYASKRPTRIVFLDVDGTLIRKGSAVVPERTRAAVWAVRERGIKVVLATGRPLHNVVPIAEQLELTREGGWVIADNGAITAQLTGRRLRPVHVVRRSPFNPLGAFMVAMATYPEVIMAVEDLGKGWRVNSPLDNKHLSGRVRTVPEKKLWEYDVTRAAVRAPGIAGLVPRIEGAGFTAYADGPNHVDITAPGVSKFAEAAWLCNEWRINLVDAAAAGDGLNDCGLLRSVGWGCAMTGAPQEVLDVANCFTGSAEQEGIVMFLDSLVPSETVTPVLPTRTTAGAR</sequence>
<organism evidence="1 2">
    <name type="scientific">Myceligenerans crystallogenes</name>
    <dbReference type="NCBI Taxonomy" id="316335"/>
    <lineage>
        <taxon>Bacteria</taxon>
        <taxon>Bacillati</taxon>
        <taxon>Actinomycetota</taxon>
        <taxon>Actinomycetes</taxon>
        <taxon>Micrococcales</taxon>
        <taxon>Promicromonosporaceae</taxon>
        <taxon>Myceligenerans</taxon>
    </lineage>
</organism>
<accession>A0ABP4ZVW8</accession>
<dbReference type="SUPFAM" id="SSF56784">
    <property type="entry name" value="HAD-like"/>
    <property type="match status" value="1"/>
</dbReference>
<dbReference type="InterPro" id="IPR036412">
    <property type="entry name" value="HAD-like_sf"/>
</dbReference>
<dbReference type="EMBL" id="BAAANL010000009">
    <property type="protein sequence ID" value="GAA1874087.1"/>
    <property type="molecule type" value="Genomic_DNA"/>
</dbReference>
<proteinExistence type="predicted"/>
<dbReference type="InterPro" id="IPR006379">
    <property type="entry name" value="HAD-SF_hydro_IIB"/>
</dbReference>
<evidence type="ECO:0000313" key="2">
    <source>
        <dbReference type="Proteomes" id="UP001501094"/>
    </source>
</evidence>
<dbReference type="Gene3D" id="3.40.50.1000">
    <property type="entry name" value="HAD superfamily/HAD-like"/>
    <property type="match status" value="2"/>
</dbReference>
<dbReference type="GO" id="GO:0016787">
    <property type="term" value="F:hydrolase activity"/>
    <property type="evidence" value="ECO:0007669"/>
    <property type="project" value="UniProtKB-KW"/>
</dbReference>
<dbReference type="InterPro" id="IPR023214">
    <property type="entry name" value="HAD_sf"/>
</dbReference>
<name>A0ABP4ZVW8_9MICO</name>
<keyword evidence="2" id="KW-1185">Reference proteome</keyword>
<dbReference type="RefSeq" id="WP_344105885.1">
    <property type="nucleotide sequence ID" value="NZ_BAAANL010000009.1"/>
</dbReference>
<dbReference type="PANTHER" id="PTHR10000:SF8">
    <property type="entry name" value="HAD SUPERFAMILY HYDROLASE-LIKE, TYPE 3"/>
    <property type="match status" value="1"/>
</dbReference>
<protein>
    <submittedName>
        <fullName evidence="1">HAD family hydrolase</fullName>
    </submittedName>
</protein>